<evidence type="ECO:0000313" key="9">
    <source>
        <dbReference type="EMBL" id="QPD02626.1"/>
    </source>
</evidence>
<reference evidence="9 10" key="1">
    <citation type="journal article" date="2020" name="ISME J.">
        <title>Enrichment and physiological characterization of a novel comammox Nitrospira indicates ammonium inhibition of complete nitrification.</title>
        <authorList>
            <person name="Sakoula D."/>
            <person name="Koch H."/>
            <person name="Frank J."/>
            <person name="Jetten M.S.M."/>
            <person name="van Kessel M.A.H.J."/>
            <person name="Lucker S."/>
        </authorList>
    </citation>
    <scope>NUCLEOTIDE SEQUENCE [LARGE SCALE GENOMIC DNA]</scope>
    <source>
        <strain evidence="9">Comreactor17</strain>
    </source>
</reference>
<evidence type="ECO:0000256" key="7">
    <source>
        <dbReference type="SAM" id="SignalP"/>
    </source>
</evidence>
<dbReference type="AlphaFoldDB" id="A0A7S8IXZ5"/>
<dbReference type="PANTHER" id="PTHR13887">
    <property type="entry name" value="GLUTATHIONE S-TRANSFERASE KAPPA"/>
    <property type="match status" value="1"/>
</dbReference>
<gene>
    <name evidence="9" type="ORF">Nkreftii_000400</name>
</gene>
<evidence type="ECO:0000256" key="1">
    <source>
        <dbReference type="ARBA" id="ARBA00005791"/>
    </source>
</evidence>
<dbReference type="Gene3D" id="3.40.30.10">
    <property type="entry name" value="Glutaredoxin"/>
    <property type="match status" value="1"/>
</dbReference>
<accession>A0A7S8IXZ5</accession>
<feature type="signal peptide" evidence="7">
    <location>
        <begin position="1"/>
        <end position="23"/>
    </location>
</feature>
<feature type="chain" id="PRO_5032317399" description="Thioredoxin domain-containing protein" evidence="7">
    <location>
        <begin position="24"/>
        <end position="544"/>
    </location>
</feature>
<organism evidence="9 10">
    <name type="scientific">Candidatus Nitrospira kreftii</name>
    <dbReference type="NCBI Taxonomy" id="2652173"/>
    <lineage>
        <taxon>Bacteria</taxon>
        <taxon>Pseudomonadati</taxon>
        <taxon>Nitrospirota</taxon>
        <taxon>Nitrospiria</taxon>
        <taxon>Nitrospirales</taxon>
        <taxon>Nitrospiraceae</taxon>
        <taxon>Nitrospira</taxon>
    </lineage>
</organism>
<dbReference type="InterPro" id="IPR017937">
    <property type="entry name" value="Thioredoxin_CS"/>
</dbReference>
<evidence type="ECO:0000256" key="5">
    <source>
        <dbReference type="ARBA" id="ARBA00023284"/>
    </source>
</evidence>
<evidence type="ECO:0000256" key="4">
    <source>
        <dbReference type="ARBA" id="ARBA00023157"/>
    </source>
</evidence>
<dbReference type="PANTHER" id="PTHR13887:SF14">
    <property type="entry name" value="DISULFIDE BOND FORMATION PROTEIN D"/>
    <property type="match status" value="1"/>
</dbReference>
<feature type="compositionally biased region" description="Polar residues" evidence="6">
    <location>
        <begin position="367"/>
        <end position="400"/>
    </location>
</feature>
<dbReference type="InterPro" id="IPR036249">
    <property type="entry name" value="Thioredoxin-like_sf"/>
</dbReference>
<dbReference type="Proteomes" id="UP000593737">
    <property type="component" value="Chromosome"/>
</dbReference>
<keyword evidence="5" id="KW-0676">Redox-active center</keyword>
<name>A0A7S8IXZ5_9BACT</name>
<sequence>MIGRWLAPLCIGSILIWSSAASAGDSPDTDVRVRGQANAPLTLIEYSDFTCGYCLKFFKDTWPRIQARYVDTGKVRFIYRDYPRADQGPGVDAAAAARCAGAQGKYWAMHDRLFAEGGRLDKQVYLRHTSAIGLDQPAFERCFKDGRYTSAIFEDRQEANRWGFHGTPGFILKRTASEPTEKEPAVAIPGAFPFEMFAEEIDRLLASGTKSSVQITRQEQEKKEQEERQAVAKREREAQVAREAQARVEYERQHPEIARAREAEAAAQEQCAQCKSSCDDQSYPCTLACVGNNPADTMCIGRCQVALDTCKNTCEEQRDTLIVQAGGTPRGTSSSGSAALLQGLVTMADSLAAAKGLPSSGARGSMTPPNLASTQSGTSALEQNQSTAKEFPPSGTSGFPTSGAPPRRGSAHSCPTSLAHLAPKLPQYDVPDLQRARSAILQLSTTEMYQRMLDSGITPANGAKMAIQDVEKVEQQREVAKQCVRQTAANPESVISALERGTYRSPNPEARGVLDGCARGYVLMHYQAVATKAAAVAIACMARQ</sequence>
<dbReference type="EMBL" id="CP047423">
    <property type="protein sequence ID" value="QPD02626.1"/>
    <property type="molecule type" value="Genomic_DNA"/>
</dbReference>
<evidence type="ECO:0000256" key="2">
    <source>
        <dbReference type="ARBA" id="ARBA00022729"/>
    </source>
</evidence>
<keyword evidence="3" id="KW-0560">Oxidoreductase</keyword>
<feature type="region of interest" description="Disordered" evidence="6">
    <location>
        <begin position="356"/>
        <end position="417"/>
    </location>
</feature>
<evidence type="ECO:0000256" key="3">
    <source>
        <dbReference type="ARBA" id="ARBA00023002"/>
    </source>
</evidence>
<dbReference type="GO" id="GO:0016491">
    <property type="term" value="F:oxidoreductase activity"/>
    <property type="evidence" value="ECO:0007669"/>
    <property type="project" value="UniProtKB-KW"/>
</dbReference>
<dbReference type="KEGG" id="nkf:Nkreftii_000400"/>
<proteinExistence type="inferred from homology"/>
<evidence type="ECO:0000259" key="8">
    <source>
        <dbReference type="PROSITE" id="PS51352"/>
    </source>
</evidence>
<dbReference type="Gene3D" id="1.10.40.80">
    <property type="match status" value="1"/>
</dbReference>
<dbReference type="InterPro" id="IPR013766">
    <property type="entry name" value="Thioredoxin_domain"/>
</dbReference>
<keyword evidence="2 7" id="KW-0732">Signal</keyword>
<dbReference type="PROSITE" id="PS00194">
    <property type="entry name" value="THIOREDOXIN_1"/>
    <property type="match status" value="1"/>
</dbReference>
<dbReference type="InterPro" id="IPR012336">
    <property type="entry name" value="Thioredoxin-like_fold"/>
</dbReference>
<dbReference type="PROSITE" id="PS51352">
    <property type="entry name" value="THIOREDOXIN_2"/>
    <property type="match status" value="1"/>
</dbReference>
<protein>
    <recommendedName>
        <fullName evidence="8">Thioredoxin domain-containing protein</fullName>
    </recommendedName>
</protein>
<feature type="domain" description="Thioredoxin" evidence="8">
    <location>
        <begin position="15"/>
        <end position="206"/>
    </location>
</feature>
<dbReference type="Pfam" id="PF13462">
    <property type="entry name" value="Thioredoxin_4"/>
    <property type="match status" value="1"/>
</dbReference>
<feature type="compositionally biased region" description="Basic and acidic residues" evidence="6">
    <location>
        <begin position="218"/>
        <end position="236"/>
    </location>
</feature>
<evidence type="ECO:0000256" key="6">
    <source>
        <dbReference type="SAM" id="MobiDB-lite"/>
    </source>
</evidence>
<feature type="region of interest" description="Disordered" evidence="6">
    <location>
        <begin position="212"/>
        <end position="236"/>
    </location>
</feature>
<dbReference type="SUPFAM" id="SSF52833">
    <property type="entry name" value="Thioredoxin-like"/>
    <property type="match status" value="1"/>
</dbReference>
<evidence type="ECO:0000313" key="10">
    <source>
        <dbReference type="Proteomes" id="UP000593737"/>
    </source>
</evidence>
<keyword evidence="4" id="KW-1015">Disulfide bond</keyword>
<comment type="similarity">
    <text evidence="1">Belongs to the thioredoxin family. DsbA subfamily.</text>
</comment>